<dbReference type="EMBL" id="GBRH01264604">
    <property type="protein sequence ID" value="JAD33291.1"/>
    <property type="molecule type" value="Transcribed_RNA"/>
</dbReference>
<organism evidence="1">
    <name type="scientific">Arundo donax</name>
    <name type="common">Giant reed</name>
    <name type="synonym">Donax arundinaceus</name>
    <dbReference type="NCBI Taxonomy" id="35708"/>
    <lineage>
        <taxon>Eukaryota</taxon>
        <taxon>Viridiplantae</taxon>
        <taxon>Streptophyta</taxon>
        <taxon>Embryophyta</taxon>
        <taxon>Tracheophyta</taxon>
        <taxon>Spermatophyta</taxon>
        <taxon>Magnoliopsida</taxon>
        <taxon>Liliopsida</taxon>
        <taxon>Poales</taxon>
        <taxon>Poaceae</taxon>
        <taxon>PACMAD clade</taxon>
        <taxon>Arundinoideae</taxon>
        <taxon>Arundineae</taxon>
        <taxon>Arundo</taxon>
    </lineage>
</organism>
<name>A0A0A8Z3B2_ARUDO</name>
<accession>A0A0A8Z3B2</accession>
<reference evidence="1" key="2">
    <citation type="journal article" date="2015" name="Data Brief">
        <title>Shoot transcriptome of the giant reed, Arundo donax.</title>
        <authorList>
            <person name="Barrero R.A."/>
            <person name="Guerrero F.D."/>
            <person name="Moolhuijzen P."/>
            <person name="Goolsby J.A."/>
            <person name="Tidwell J."/>
            <person name="Bellgard S.E."/>
            <person name="Bellgard M.I."/>
        </authorList>
    </citation>
    <scope>NUCLEOTIDE SEQUENCE</scope>
    <source>
        <tissue evidence="1">Shoot tissue taken approximately 20 cm above the soil surface</tissue>
    </source>
</reference>
<sequence>MHPGGSEPVVQRVVTSSGIRGLEGGVHVLPRPVGEQLQRQEPRGAAVLAGEAV</sequence>
<reference evidence="1" key="1">
    <citation type="submission" date="2014-09" db="EMBL/GenBank/DDBJ databases">
        <authorList>
            <person name="Magalhaes I.L.F."/>
            <person name="Oliveira U."/>
            <person name="Santos F.R."/>
            <person name="Vidigal T.H.D.A."/>
            <person name="Brescovit A.D."/>
            <person name="Santos A.J."/>
        </authorList>
    </citation>
    <scope>NUCLEOTIDE SEQUENCE</scope>
    <source>
        <tissue evidence="1">Shoot tissue taken approximately 20 cm above the soil surface</tissue>
    </source>
</reference>
<proteinExistence type="predicted"/>
<evidence type="ECO:0000313" key="1">
    <source>
        <dbReference type="EMBL" id="JAD33291.1"/>
    </source>
</evidence>
<protein>
    <submittedName>
        <fullName evidence="1">Uncharacterized protein</fullName>
    </submittedName>
</protein>
<dbReference type="AlphaFoldDB" id="A0A0A8Z3B2"/>